<evidence type="ECO:0000313" key="2">
    <source>
        <dbReference type="EMBL" id="GIM92432.1"/>
    </source>
</evidence>
<protein>
    <submittedName>
        <fullName evidence="2">Uncharacterized protein</fullName>
    </submittedName>
</protein>
<organism evidence="2 3">
    <name type="scientific">Paractinoplanes toevensis</name>
    <dbReference type="NCBI Taxonomy" id="571911"/>
    <lineage>
        <taxon>Bacteria</taxon>
        <taxon>Bacillati</taxon>
        <taxon>Actinomycetota</taxon>
        <taxon>Actinomycetes</taxon>
        <taxon>Micromonosporales</taxon>
        <taxon>Micromonosporaceae</taxon>
        <taxon>Paractinoplanes</taxon>
    </lineage>
</organism>
<dbReference type="AlphaFoldDB" id="A0A919W1G1"/>
<evidence type="ECO:0000313" key="3">
    <source>
        <dbReference type="Proteomes" id="UP000677082"/>
    </source>
</evidence>
<name>A0A919W1G1_9ACTN</name>
<feature type="compositionally biased region" description="Basic and acidic residues" evidence="1">
    <location>
        <begin position="187"/>
        <end position="197"/>
    </location>
</feature>
<feature type="compositionally biased region" description="Low complexity" evidence="1">
    <location>
        <begin position="176"/>
        <end position="186"/>
    </location>
</feature>
<gene>
    <name evidence="2" type="ORF">Ato02nite_042250</name>
</gene>
<dbReference type="Proteomes" id="UP000677082">
    <property type="component" value="Unassembled WGS sequence"/>
</dbReference>
<accession>A0A919W1G1</accession>
<sequence>MPWFQDPVEFLGSTQQMERESQSLDHLIQDDEMAALFRLIRGPTVTSPVELPWLDVDRSFFIATAQHAGDDTAVALDYRTSSSNPRVIASDIWTSSVPYAWRTVKETVDGRARRRRAQERGEGVWPGEAGDIHLGDMTTGGVGGDLRPEAGWNQQLTFARAGGREPAPALGATVKSGSQPSPSSDGPQRRRPDHEGWTVRLTGSFNRRCHGPSV</sequence>
<reference evidence="2 3" key="1">
    <citation type="submission" date="2021-03" db="EMBL/GenBank/DDBJ databases">
        <title>Whole genome shotgun sequence of Actinoplanes toevensis NBRC 105298.</title>
        <authorList>
            <person name="Komaki H."/>
            <person name="Tamura T."/>
        </authorList>
    </citation>
    <scope>NUCLEOTIDE SEQUENCE [LARGE SCALE GENOMIC DNA]</scope>
    <source>
        <strain evidence="2 3">NBRC 105298</strain>
    </source>
</reference>
<feature type="region of interest" description="Disordered" evidence="1">
    <location>
        <begin position="112"/>
        <end position="135"/>
    </location>
</feature>
<dbReference type="EMBL" id="BOQN01000055">
    <property type="protein sequence ID" value="GIM92432.1"/>
    <property type="molecule type" value="Genomic_DNA"/>
</dbReference>
<feature type="region of interest" description="Disordered" evidence="1">
    <location>
        <begin position="162"/>
        <end position="214"/>
    </location>
</feature>
<proteinExistence type="predicted"/>
<comment type="caution">
    <text evidence="2">The sequence shown here is derived from an EMBL/GenBank/DDBJ whole genome shotgun (WGS) entry which is preliminary data.</text>
</comment>
<evidence type="ECO:0000256" key="1">
    <source>
        <dbReference type="SAM" id="MobiDB-lite"/>
    </source>
</evidence>
<keyword evidence="3" id="KW-1185">Reference proteome</keyword>